<evidence type="ECO:0000256" key="1">
    <source>
        <dbReference type="SAM" id="Phobius"/>
    </source>
</evidence>
<evidence type="ECO:0000313" key="2">
    <source>
        <dbReference type="EMBL" id="KAK3940744.1"/>
    </source>
</evidence>
<keyword evidence="1" id="KW-0472">Membrane</keyword>
<dbReference type="Proteomes" id="UP001303473">
    <property type="component" value="Unassembled WGS sequence"/>
</dbReference>
<dbReference type="AlphaFoldDB" id="A0AAN6S514"/>
<keyword evidence="1" id="KW-1133">Transmembrane helix</keyword>
<accession>A0AAN6S514</accession>
<sequence>MHGRRSSYIRQHGGVLHVVSSVRQDQKCFGPFRYQFFIAAPGFSGLVFIASRRQHNVGCALDGALSFHSLLTREDGTKNEALRGFFFFFLHISLFPFPFLSTRLCLRSAICFQSAFTVRARECGFVILCVVPGPGKTKKGFRGTKR</sequence>
<keyword evidence="3" id="KW-1185">Reference proteome</keyword>
<organism evidence="2 3">
    <name type="scientific">Diplogelasinospora grovesii</name>
    <dbReference type="NCBI Taxonomy" id="303347"/>
    <lineage>
        <taxon>Eukaryota</taxon>
        <taxon>Fungi</taxon>
        <taxon>Dikarya</taxon>
        <taxon>Ascomycota</taxon>
        <taxon>Pezizomycotina</taxon>
        <taxon>Sordariomycetes</taxon>
        <taxon>Sordariomycetidae</taxon>
        <taxon>Sordariales</taxon>
        <taxon>Diplogelasinosporaceae</taxon>
        <taxon>Diplogelasinospora</taxon>
    </lineage>
</organism>
<feature type="transmembrane region" description="Helical" evidence="1">
    <location>
        <begin position="81"/>
        <end position="100"/>
    </location>
</feature>
<comment type="caution">
    <text evidence="2">The sequence shown here is derived from an EMBL/GenBank/DDBJ whole genome shotgun (WGS) entry which is preliminary data.</text>
</comment>
<reference evidence="3" key="1">
    <citation type="journal article" date="2023" name="Mol. Phylogenet. Evol.">
        <title>Genome-scale phylogeny and comparative genomics of the fungal order Sordariales.</title>
        <authorList>
            <person name="Hensen N."/>
            <person name="Bonometti L."/>
            <person name="Westerberg I."/>
            <person name="Brannstrom I.O."/>
            <person name="Guillou S."/>
            <person name="Cros-Aarteil S."/>
            <person name="Calhoun S."/>
            <person name="Haridas S."/>
            <person name="Kuo A."/>
            <person name="Mondo S."/>
            <person name="Pangilinan J."/>
            <person name="Riley R."/>
            <person name="LaButti K."/>
            <person name="Andreopoulos B."/>
            <person name="Lipzen A."/>
            <person name="Chen C."/>
            <person name="Yan M."/>
            <person name="Daum C."/>
            <person name="Ng V."/>
            <person name="Clum A."/>
            <person name="Steindorff A."/>
            <person name="Ohm R.A."/>
            <person name="Martin F."/>
            <person name="Silar P."/>
            <person name="Natvig D.O."/>
            <person name="Lalanne C."/>
            <person name="Gautier V."/>
            <person name="Ament-Velasquez S.L."/>
            <person name="Kruys A."/>
            <person name="Hutchinson M.I."/>
            <person name="Powell A.J."/>
            <person name="Barry K."/>
            <person name="Miller A.N."/>
            <person name="Grigoriev I.V."/>
            <person name="Debuchy R."/>
            <person name="Gladieux P."/>
            <person name="Hiltunen Thoren M."/>
            <person name="Johannesson H."/>
        </authorList>
    </citation>
    <scope>NUCLEOTIDE SEQUENCE [LARGE SCALE GENOMIC DNA]</scope>
    <source>
        <strain evidence="3">CBS 340.73</strain>
    </source>
</reference>
<evidence type="ECO:0000313" key="3">
    <source>
        <dbReference type="Proteomes" id="UP001303473"/>
    </source>
</evidence>
<protein>
    <recommendedName>
        <fullName evidence="4">Transmembrane protein</fullName>
    </recommendedName>
</protein>
<keyword evidence="1" id="KW-0812">Transmembrane</keyword>
<gene>
    <name evidence="2" type="ORF">QBC46DRAFT_120369</name>
</gene>
<name>A0AAN6S514_9PEZI</name>
<evidence type="ECO:0008006" key="4">
    <source>
        <dbReference type="Google" id="ProtNLM"/>
    </source>
</evidence>
<dbReference type="EMBL" id="MU853792">
    <property type="protein sequence ID" value="KAK3940744.1"/>
    <property type="molecule type" value="Genomic_DNA"/>
</dbReference>
<proteinExistence type="predicted"/>